<proteinExistence type="predicted"/>
<evidence type="ECO:0000313" key="2">
    <source>
        <dbReference type="Proteomes" id="UP000717585"/>
    </source>
</evidence>
<protein>
    <submittedName>
        <fullName evidence="1">SAGA complex Sgf11 subunit</fullName>
    </submittedName>
</protein>
<organism evidence="1 2">
    <name type="scientific">Carpediemonas membranifera</name>
    <dbReference type="NCBI Taxonomy" id="201153"/>
    <lineage>
        <taxon>Eukaryota</taxon>
        <taxon>Metamonada</taxon>
        <taxon>Carpediemonas-like organisms</taxon>
        <taxon>Carpediemonas</taxon>
    </lineage>
</organism>
<comment type="caution">
    <text evidence="1">The sequence shown here is derived from an EMBL/GenBank/DDBJ whole genome shotgun (WGS) entry which is preliminary data.</text>
</comment>
<reference evidence="1" key="1">
    <citation type="submission" date="2021-05" db="EMBL/GenBank/DDBJ databases">
        <title>A free-living protist that lacks canonical eukaryotic 1 DNA replication and segregation systems.</title>
        <authorList>
            <person name="Salas-Leiva D.E."/>
            <person name="Tromer E.C."/>
            <person name="Curtis B.A."/>
            <person name="Jerlstrom-Hultqvist J."/>
            <person name="Kolisko M."/>
            <person name="Yi Z."/>
            <person name="Salas-Leiva J.S."/>
            <person name="Gallot-Lavallee L."/>
            <person name="Kops G.J.P.L."/>
            <person name="Archibald J.M."/>
            <person name="Simpson A.G.B."/>
            <person name="Roger A.J."/>
        </authorList>
    </citation>
    <scope>NUCLEOTIDE SEQUENCE</scope>
    <source>
        <strain evidence="1">BICM</strain>
    </source>
</reference>
<sequence>MIEISVLPCSKPVQYRKRKQRPQAAIQKPRPTVLDKYKRRNEHVAKLFPPSQSILPRPSAYRRDPYNNGKKDSVTVALRPRLGDLLKTSPKQKQALIQLEKIRTFLQPLTQQRHAEAVKLVSDAIVECVRNITAETSEARIRAQLAVEPCEQQTVEQRYADHAQSNATVYGSVTKEPRAPKKLQYKATCPICGQQLSTKFFARHLAKCLSRPGR</sequence>
<keyword evidence="2" id="KW-1185">Reference proteome</keyword>
<dbReference type="Gene3D" id="3.30.160.60">
    <property type="entry name" value="Classic Zinc Finger"/>
    <property type="match status" value="1"/>
</dbReference>
<evidence type="ECO:0000313" key="1">
    <source>
        <dbReference type="EMBL" id="KAG9395835.1"/>
    </source>
</evidence>
<dbReference type="Proteomes" id="UP000717585">
    <property type="component" value="Unassembled WGS sequence"/>
</dbReference>
<accession>A0A8J6B0K9</accession>
<gene>
    <name evidence="1" type="ORF">J8273_2747</name>
</gene>
<name>A0A8J6B0K9_9EUKA</name>
<dbReference type="AlphaFoldDB" id="A0A8J6B0K9"/>
<dbReference type="EMBL" id="JAHDYR010000008">
    <property type="protein sequence ID" value="KAG9395835.1"/>
    <property type="molecule type" value="Genomic_DNA"/>
</dbReference>